<dbReference type="Proteomes" id="UP001589844">
    <property type="component" value="Unassembled WGS sequence"/>
</dbReference>
<evidence type="ECO:0000256" key="5">
    <source>
        <dbReference type="SAM" id="SignalP"/>
    </source>
</evidence>
<comment type="subunit">
    <text evidence="3">Homotetramer.</text>
</comment>
<comment type="caution">
    <text evidence="7">The sequence shown here is derived from an EMBL/GenBank/DDBJ whole genome shotgun (WGS) entry which is preliminary data.</text>
</comment>
<dbReference type="RefSeq" id="WP_390214676.1">
    <property type="nucleotide sequence ID" value="NZ_JBHLXJ010000035.1"/>
</dbReference>
<gene>
    <name evidence="7" type="ORF">ACFFJH_19205</name>
</gene>
<feature type="chain" id="PRO_5045651742" evidence="5">
    <location>
        <begin position="27"/>
        <end position="386"/>
    </location>
</feature>
<keyword evidence="4" id="KW-0663">Pyridoxal phosphate</keyword>
<evidence type="ECO:0000256" key="3">
    <source>
        <dbReference type="ARBA" id="ARBA00011881"/>
    </source>
</evidence>
<evidence type="ECO:0000256" key="4">
    <source>
        <dbReference type="ARBA" id="ARBA00022898"/>
    </source>
</evidence>
<keyword evidence="5" id="KW-0732">Signal</keyword>
<comment type="cofactor">
    <cofactor evidence="1">
        <name>pyridoxal 5'-phosphate</name>
        <dbReference type="ChEBI" id="CHEBI:597326"/>
    </cofactor>
</comment>
<evidence type="ECO:0000256" key="2">
    <source>
        <dbReference type="ARBA" id="ARBA00006966"/>
    </source>
</evidence>
<evidence type="ECO:0000313" key="8">
    <source>
        <dbReference type="Proteomes" id="UP001589844"/>
    </source>
</evidence>
<sequence length="386" mass="42101">MTLNRRQFLGSTLPLVALGSSSHANANIYSFAKPPIASDADTQIWLVGDSLPYPAENEANRLQALLIKHARVNDSYLSGGAVAALEEKFSSLLGKESSVFMPTGTMANHIAIRILCGEAKHALVQQESHVYRDESNCVTTLSGINMVPLAAGKTAPTLTELSDAISRAEIGPYPIKVGAISLESPVRRTQGGTLHMSQIEEIAKLARSKRIPMHLDGARLFLMFGMPGFDIKNYCAPFDTVYVSLYKYLGAAYGAILSGTKAQMDKARELRHILGGTQSSGWQAALPALDALEGVEQRFTAVRHAGQNLLSRLEKLEGFKVHRIEQGSNIATLEISAQRQSGLEQRLKDANIRTRKIIDGKLPLQFNESLLRRDTDFLVDAFAGKN</sequence>
<dbReference type="InterPro" id="IPR015421">
    <property type="entry name" value="PyrdxlP-dep_Trfase_major"/>
</dbReference>
<comment type="similarity">
    <text evidence="2">Belongs to the threonine aldolase family.</text>
</comment>
<proteinExistence type="inferred from homology"/>
<dbReference type="PANTHER" id="PTHR48097">
    <property type="entry name" value="L-THREONINE ALDOLASE-RELATED"/>
    <property type="match status" value="1"/>
</dbReference>
<reference evidence="7 8" key="1">
    <citation type="submission" date="2024-09" db="EMBL/GenBank/DDBJ databases">
        <authorList>
            <person name="Sun Q."/>
            <person name="Mori K."/>
        </authorList>
    </citation>
    <scope>NUCLEOTIDE SEQUENCE [LARGE SCALE GENOMIC DNA]</scope>
    <source>
        <strain evidence="7 8">CCM 8677</strain>
    </source>
</reference>
<dbReference type="Pfam" id="PF01212">
    <property type="entry name" value="Beta_elim_lyase"/>
    <property type="match status" value="1"/>
</dbReference>
<dbReference type="InterPro" id="IPR015424">
    <property type="entry name" value="PyrdxlP-dep_Trfase"/>
</dbReference>
<feature type="domain" description="Aromatic amino acid beta-eliminating lyase/threonine aldolase" evidence="6">
    <location>
        <begin position="74"/>
        <end position="333"/>
    </location>
</feature>
<keyword evidence="8" id="KW-1185">Reference proteome</keyword>
<evidence type="ECO:0000259" key="6">
    <source>
        <dbReference type="Pfam" id="PF01212"/>
    </source>
</evidence>
<dbReference type="Gene3D" id="3.40.640.10">
    <property type="entry name" value="Type I PLP-dependent aspartate aminotransferase-like (Major domain)"/>
    <property type="match status" value="1"/>
</dbReference>
<protein>
    <submittedName>
        <fullName evidence="7">Threonine aldolase family protein</fullName>
    </submittedName>
</protein>
<feature type="signal peptide" evidence="5">
    <location>
        <begin position="1"/>
        <end position="26"/>
    </location>
</feature>
<accession>A0ABV6IK30</accession>
<evidence type="ECO:0000313" key="7">
    <source>
        <dbReference type="EMBL" id="MFC0351953.1"/>
    </source>
</evidence>
<name>A0ABV6IK30_9BURK</name>
<dbReference type="PANTHER" id="PTHR48097:SF9">
    <property type="entry name" value="L-THREONINE ALDOLASE"/>
    <property type="match status" value="1"/>
</dbReference>
<evidence type="ECO:0000256" key="1">
    <source>
        <dbReference type="ARBA" id="ARBA00001933"/>
    </source>
</evidence>
<dbReference type="EMBL" id="JBHLXJ010000035">
    <property type="protein sequence ID" value="MFC0351953.1"/>
    <property type="molecule type" value="Genomic_DNA"/>
</dbReference>
<dbReference type="SUPFAM" id="SSF53383">
    <property type="entry name" value="PLP-dependent transferases"/>
    <property type="match status" value="1"/>
</dbReference>
<organism evidence="7 8">
    <name type="scientific">Undibacterium danionis</name>
    <dbReference type="NCBI Taxonomy" id="1812100"/>
    <lineage>
        <taxon>Bacteria</taxon>
        <taxon>Pseudomonadati</taxon>
        <taxon>Pseudomonadota</taxon>
        <taxon>Betaproteobacteria</taxon>
        <taxon>Burkholderiales</taxon>
        <taxon>Oxalobacteraceae</taxon>
        <taxon>Undibacterium</taxon>
    </lineage>
</organism>
<dbReference type="InterPro" id="IPR001597">
    <property type="entry name" value="ArAA_b-elim_lyase/Thr_aldolase"/>
</dbReference>